<dbReference type="SUPFAM" id="SSF55073">
    <property type="entry name" value="Nucleotide cyclase"/>
    <property type="match status" value="1"/>
</dbReference>
<dbReference type="InterPro" id="IPR029787">
    <property type="entry name" value="Nucleotide_cyclase"/>
</dbReference>
<dbReference type="InterPro" id="IPR000160">
    <property type="entry name" value="GGDEF_dom"/>
</dbReference>
<dbReference type="SMART" id="SM00065">
    <property type="entry name" value="GAF"/>
    <property type="match status" value="1"/>
</dbReference>
<gene>
    <name evidence="2" type="ORF">EV189_3048</name>
</gene>
<dbReference type="InterPro" id="IPR029016">
    <property type="entry name" value="GAF-like_dom_sf"/>
</dbReference>
<dbReference type="NCBIfam" id="TIGR00254">
    <property type="entry name" value="GGDEF"/>
    <property type="match status" value="1"/>
</dbReference>
<dbReference type="OrthoDB" id="23692at2"/>
<dbReference type="PANTHER" id="PTHR46663:SF2">
    <property type="entry name" value="GGDEF DOMAIN-CONTAINING PROTEIN"/>
    <property type="match status" value="1"/>
</dbReference>
<dbReference type="Pfam" id="PF01590">
    <property type="entry name" value="GAF"/>
    <property type="match status" value="1"/>
</dbReference>
<feature type="domain" description="GGDEF" evidence="1">
    <location>
        <begin position="310"/>
        <end position="443"/>
    </location>
</feature>
<evidence type="ECO:0000259" key="1">
    <source>
        <dbReference type="PROSITE" id="PS50887"/>
    </source>
</evidence>
<dbReference type="PROSITE" id="PS50887">
    <property type="entry name" value="GGDEF"/>
    <property type="match status" value="1"/>
</dbReference>
<dbReference type="AlphaFoldDB" id="A0A4Q7NQK0"/>
<proteinExistence type="predicted"/>
<dbReference type="Pfam" id="PF00990">
    <property type="entry name" value="GGDEF"/>
    <property type="match status" value="1"/>
</dbReference>
<dbReference type="SUPFAM" id="SSF55781">
    <property type="entry name" value="GAF domain-like"/>
    <property type="match status" value="1"/>
</dbReference>
<dbReference type="InterPro" id="IPR052163">
    <property type="entry name" value="DGC-Regulatory_Protein"/>
</dbReference>
<dbReference type="Proteomes" id="UP000293638">
    <property type="component" value="Unassembled WGS sequence"/>
</dbReference>
<comment type="caution">
    <text evidence="2">The sequence shown here is derived from an EMBL/GenBank/DDBJ whole genome shotgun (WGS) entry which is preliminary data.</text>
</comment>
<name>A0A4Q7NQK0_9ACTN</name>
<dbReference type="InterPro" id="IPR043128">
    <property type="entry name" value="Rev_trsase/Diguanyl_cyclase"/>
</dbReference>
<evidence type="ECO:0000313" key="3">
    <source>
        <dbReference type="Proteomes" id="UP000293638"/>
    </source>
</evidence>
<dbReference type="Gene3D" id="3.30.450.40">
    <property type="match status" value="1"/>
</dbReference>
<dbReference type="InterPro" id="IPR003018">
    <property type="entry name" value="GAF"/>
</dbReference>
<keyword evidence="3" id="KW-1185">Reference proteome</keyword>
<dbReference type="RefSeq" id="WP_130493713.1">
    <property type="nucleotide sequence ID" value="NZ_SGXD01000003.1"/>
</dbReference>
<accession>A0A4Q7NQK0</accession>
<protein>
    <submittedName>
        <fullName evidence="2">Diguanylate cyclase (GGDEF)-like protein</fullName>
    </submittedName>
</protein>
<dbReference type="Gene3D" id="3.30.70.270">
    <property type="match status" value="1"/>
</dbReference>
<dbReference type="SMART" id="SM00267">
    <property type="entry name" value="GGDEF"/>
    <property type="match status" value="1"/>
</dbReference>
<reference evidence="2 3" key="1">
    <citation type="submission" date="2019-02" db="EMBL/GenBank/DDBJ databases">
        <title>Genomic Encyclopedia of Type Strains, Phase IV (KMG-IV): sequencing the most valuable type-strain genomes for metagenomic binning, comparative biology and taxonomic classification.</title>
        <authorList>
            <person name="Goeker M."/>
        </authorList>
    </citation>
    <scope>NUCLEOTIDE SEQUENCE [LARGE SCALE GENOMIC DNA]</scope>
    <source>
        <strain evidence="2 3">DSM 45622</strain>
    </source>
</reference>
<dbReference type="CDD" id="cd01949">
    <property type="entry name" value="GGDEF"/>
    <property type="match status" value="1"/>
</dbReference>
<dbReference type="EMBL" id="SGXD01000003">
    <property type="protein sequence ID" value="RZS87614.1"/>
    <property type="molecule type" value="Genomic_DNA"/>
</dbReference>
<evidence type="ECO:0000313" key="2">
    <source>
        <dbReference type="EMBL" id="RZS87614.1"/>
    </source>
</evidence>
<sequence length="449" mass="46293">MTLDLSVLTGAVLGVVASPSTDAELVLAAARRELADAYPGLVLEVGAPGGAGMPLLLAGREYGVLRTSGPALPADAVRILAHALAVALAVDVERARRRYGAAREEALSRLLREGITATSVEEAGELVARVTADVFATERAAVYLLGDRGVIRHVIGVGLDEELGERLRSSLVGLVAADSPVFRRTQLSGGPLLIGDVAATSVRAGGFVRTLGLSAFVAMPLLSASGQAGLVMCGETGPRQWTPDDEALARQLALQAAVVVDAARLRQAEQHHLADLTHRALHDALTGLANRAALLDALDRAVLGGEADAGQVALLLVDLDGFKAVNDEHGHGAGDVLLQHVAARLRHAVRDDDLVARLGGDELAVLLAPGTDGETALEVARRVDARLREPFDITGSAVRISGAVGLAVLPRCATDAAGLLAAADAAMYRSKREGDGPAVARPVPAPRAG</sequence>
<dbReference type="PANTHER" id="PTHR46663">
    <property type="entry name" value="DIGUANYLATE CYCLASE DGCT-RELATED"/>
    <property type="match status" value="1"/>
</dbReference>
<organism evidence="2 3">
    <name type="scientific">Motilibacter rhizosphaerae</name>
    <dbReference type="NCBI Taxonomy" id="598652"/>
    <lineage>
        <taxon>Bacteria</taxon>
        <taxon>Bacillati</taxon>
        <taxon>Actinomycetota</taxon>
        <taxon>Actinomycetes</taxon>
        <taxon>Motilibacterales</taxon>
        <taxon>Motilibacteraceae</taxon>
        <taxon>Motilibacter</taxon>
    </lineage>
</organism>